<dbReference type="InterPro" id="IPR003825">
    <property type="entry name" value="Colicin-V_CvpA"/>
</dbReference>
<evidence type="ECO:0000313" key="6">
    <source>
        <dbReference type="EMBL" id="MBP2058573.1"/>
    </source>
</evidence>
<accession>A0ABS4MG48</accession>
<dbReference type="EMBL" id="JAGGLU010000011">
    <property type="protein sequence ID" value="MBP2058573.1"/>
    <property type="molecule type" value="Genomic_DNA"/>
</dbReference>
<organism evidence="6 7">
    <name type="scientific">Lactobacillus colini</name>
    <dbReference type="NCBI Taxonomy" id="1819254"/>
    <lineage>
        <taxon>Bacteria</taxon>
        <taxon>Bacillati</taxon>
        <taxon>Bacillota</taxon>
        <taxon>Bacilli</taxon>
        <taxon>Lactobacillales</taxon>
        <taxon>Lactobacillaceae</taxon>
        <taxon>Lactobacillus</taxon>
    </lineage>
</organism>
<evidence type="ECO:0000256" key="5">
    <source>
        <dbReference type="SAM" id="Phobius"/>
    </source>
</evidence>
<proteinExistence type="predicted"/>
<feature type="transmembrane region" description="Helical" evidence="5">
    <location>
        <begin position="23"/>
        <end position="43"/>
    </location>
</feature>
<keyword evidence="3 5" id="KW-1133">Transmembrane helix</keyword>
<comment type="subcellular location">
    <subcellularLocation>
        <location evidence="1">Membrane</location>
        <topology evidence="1">Multi-pass membrane protein</topology>
    </subcellularLocation>
</comment>
<sequence>MFSFFLILVFIYCCYVGYRRGLIYEGMMAAGYLVSFIIASLLYRPIGNFLSMWVPYPSASDKSTFAFFDQTTGLTLDKSFYAAVGFTAILLVCFLIWRLVMVGFDNIQYADVTPAINIWGSVLVALIVTAITLCLLLFILATIPSDPLQSALGHSLLANSILRYSPGISSLFTHLFITSV</sequence>
<dbReference type="Pfam" id="PF02674">
    <property type="entry name" value="Colicin_V"/>
    <property type="match status" value="1"/>
</dbReference>
<evidence type="ECO:0000256" key="2">
    <source>
        <dbReference type="ARBA" id="ARBA00022692"/>
    </source>
</evidence>
<dbReference type="Proteomes" id="UP001519292">
    <property type="component" value="Unassembled WGS sequence"/>
</dbReference>
<keyword evidence="7" id="KW-1185">Reference proteome</keyword>
<evidence type="ECO:0000256" key="1">
    <source>
        <dbReference type="ARBA" id="ARBA00004141"/>
    </source>
</evidence>
<evidence type="ECO:0000256" key="4">
    <source>
        <dbReference type="ARBA" id="ARBA00023136"/>
    </source>
</evidence>
<dbReference type="PANTHER" id="PTHR37306">
    <property type="entry name" value="COLICIN V PRODUCTION PROTEIN"/>
    <property type="match status" value="1"/>
</dbReference>
<feature type="transmembrane region" description="Helical" evidence="5">
    <location>
        <begin position="116"/>
        <end position="140"/>
    </location>
</feature>
<reference evidence="6 7" key="1">
    <citation type="submission" date="2021-03" db="EMBL/GenBank/DDBJ databases">
        <title>Genomic Encyclopedia of Type Strains, Phase IV (KMG-IV): sequencing the most valuable type-strain genomes for metagenomic binning, comparative biology and taxonomic classification.</title>
        <authorList>
            <person name="Goeker M."/>
        </authorList>
    </citation>
    <scope>NUCLEOTIDE SEQUENCE [LARGE SCALE GENOMIC DNA]</scope>
    <source>
        <strain evidence="6 7">DSM 101872</strain>
    </source>
</reference>
<feature type="transmembrane region" description="Helical" evidence="5">
    <location>
        <begin position="80"/>
        <end position="104"/>
    </location>
</feature>
<dbReference type="RefSeq" id="WP_209687303.1">
    <property type="nucleotide sequence ID" value="NZ_JAGGLU010000011.1"/>
</dbReference>
<keyword evidence="4 5" id="KW-0472">Membrane</keyword>
<comment type="caution">
    <text evidence="6">The sequence shown here is derived from an EMBL/GenBank/DDBJ whole genome shotgun (WGS) entry which is preliminary data.</text>
</comment>
<gene>
    <name evidence="6" type="ORF">J2Z60_001758</name>
</gene>
<evidence type="ECO:0000313" key="7">
    <source>
        <dbReference type="Proteomes" id="UP001519292"/>
    </source>
</evidence>
<protein>
    <submittedName>
        <fullName evidence="6">Membrane protein required for colicin V production</fullName>
    </submittedName>
</protein>
<name>A0ABS4MG48_9LACO</name>
<keyword evidence="2 5" id="KW-0812">Transmembrane</keyword>
<dbReference type="PANTHER" id="PTHR37306:SF1">
    <property type="entry name" value="COLICIN V PRODUCTION PROTEIN"/>
    <property type="match status" value="1"/>
</dbReference>
<evidence type="ECO:0000256" key="3">
    <source>
        <dbReference type="ARBA" id="ARBA00022989"/>
    </source>
</evidence>